<proteinExistence type="predicted"/>
<dbReference type="EMBL" id="OU015568">
    <property type="protein sequence ID" value="CAG5080031.1"/>
    <property type="molecule type" value="Genomic_DNA"/>
</dbReference>
<reference evidence="1 2" key="1">
    <citation type="submission" date="2021-04" db="EMBL/GenBank/DDBJ databases">
        <authorList>
            <person name="Bliznina A."/>
        </authorList>
    </citation>
    <scope>NUCLEOTIDE SEQUENCE [LARGE SCALE GENOMIC DNA]</scope>
</reference>
<protein>
    <submittedName>
        <fullName evidence="1">Oidioi.mRNA.OKI2018_I69.PAR.g9450.t1.cds</fullName>
    </submittedName>
</protein>
<accession>A0ABN7RP53</accession>
<evidence type="ECO:0000313" key="2">
    <source>
        <dbReference type="Proteomes" id="UP001158576"/>
    </source>
</evidence>
<keyword evidence="2" id="KW-1185">Reference proteome</keyword>
<sequence>MIHVNEDYITPFLYRFLRRRRTGFEARSLCKSTNMTLALNTERKIFSEKKRLSKAFFWSKDDFEKSTEKSCEMLFDDVHVDFFGDSSSDPATEGSGNFMELPRTCVENQFVCFYRLDAILIPKLQGSKTLRLSDAYRYCESQKMTLFQPDTKAKNLFLSKLAILVDKPILFDLYRFGTNFEFKYGLVSNIIH</sequence>
<dbReference type="Proteomes" id="UP001158576">
    <property type="component" value="Chromosome PAR"/>
</dbReference>
<name>A0ABN7RP53_OIKDI</name>
<gene>
    <name evidence="1" type="ORF">OKIOD_LOCUS1008</name>
</gene>
<evidence type="ECO:0000313" key="1">
    <source>
        <dbReference type="EMBL" id="CAG5080031.1"/>
    </source>
</evidence>
<organism evidence="1 2">
    <name type="scientific">Oikopleura dioica</name>
    <name type="common">Tunicate</name>
    <dbReference type="NCBI Taxonomy" id="34765"/>
    <lineage>
        <taxon>Eukaryota</taxon>
        <taxon>Metazoa</taxon>
        <taxon>Chordata</taxon>
        <taxon>Tunicata</taxon>
        <taxon>Appendicularia</taxon>
        <taxon>Copelata</taxon>
        <taxon>Oikopleuridae</taxon>
        <taxon>Oikopleura</taxon>
    </lineage>
</organism>